<proteinExistence type="predicted"/>
<dbReference type="CDD" id="cd17039">
    <property type="entry name" value="Ubl_ubiquitin_like"/>
    <property type="match status" value="1"/>
</dbReference>
<dbReference type="GO" id="GO:1990904">
    <property type="term" value="C:ribonucleoprotein complex"/>
    <property type="evidence" value="ECO:0007669"/>
    <property type="project" value="UniProtKB-KW"/>
</dbReference>
<dbReference type="GO" id="GO:0006412">
    <property type="term" value="P:translation"/>
    <property type="evidence" value="ECO:0007669"/>
    <property type="project" value="InterPro"/>
</dbReference>
<evidence type="ECO:0000313" key="8">
    <source>
        <dbReference type="EMBL" id="OQR70963.1"/>
    </source>
</evidence>
<dbReference type="GO" id="GO:0003735">
    <property type="term" value="F:structural constituent of ribosome"/>
    <property type="evidence" value="ECO:0007669"/>
    <property type="project" value="InterPro"/>
</dbReference>
<dbReference type="Proteomes" id="UP000192247">
    <property type="component" value="Unassembled WGS sequence"/>
</dbReference>
<dbReference type="GO" id="GO:0005840">
    <property type="term" value="C:ribosome"/>
    <property type="evidence" value="ECO:0007669"/>
    <property type="project" value="UniProtKB-KW"/>
</dbReference>
<dbReference type="GO" id="GO:0005737">
    <property type="term" value="C:cytoplasm"/>
    <property type="evidence" value="ECO:0007669"/>
    <property type="project" value="UniProtKB-SubCell"/>
</dbReference>
<dbReference type="FunFam" id="4.10.1060.50:FF:000001">
    <property type="entry name" value="ubiquitin-60S ribosomal protein L40"/>
    <property type="match status" value="1"/>
</dbReference>
<organism evidence="8 9">
    <name type="scientific">Tropilaelaps mercedesae</name>
    <dbReference type="NCBI Taxonomy" id="418985"/>
    <lineage>
        <taxon>Eukaryota</taxon>
        <taxon>Metazoa</taxon>
        <taxon>Ecdysozoa</taxon>
        <taxon>Arthropoda</taxon>
        <taxon>Chelicerata</taxon>
        <taxon>Arachnida</taxon>
        <taxon>Acari</taxon>
        <taxon>Parasitiformes</taxon>
        <taxon>Mesostigmata</taxon>
        <taxon>Gamasina</taxon>
        <taxon>Dermanyssoidea</taxon>
        <taxon>Laelapidae</taxon>
        <taxon>Tropilaelaps</taxon>
    </lineage>
</organism>
<dbReference type="InParanoid" id="A0A1V9XC39"/>
<gene>
    <name evidence="8" type="ORF">BIW11_01598</name>
</gene>
<dbReference type="FunCoup" id="A0A1V9XC39">
    <property type="interactions" value="1549"/>
</dbReference>
<dbReference type="EMBL" id="MNPL01015664">
    <property type="protein sequence ID" value="OQR70963.1"/>
    <property type="molecule type" value="Genomic_DNA"/>
</dbReference>
<dbReference type="Gene3D" id="4.10.1060.50">
    <property type="match status" value="1"/>
</dbReference>
<dbReference type="InterPro" id="IPR029071">
    <property type="entry name" value="Ubiquitin-like_domsf"/>
</dbReference>
<evidence type="ECO:0000256" key="1">
    <source>
        <dbReference type="ARBA" id="ARBA00004496"/>
    </source>
</evidence>
<evidence type="ECO:0000259" key="7">
    <source>
        <dbReference type="SMART" id="SM01377"/>
    </source>
</evidence>
<keyword evidence="5" id="KW-0687">Ribonucleoprotein</keyword>
<reference evidence="8 9" key="1">
    <citation type="journal article" date="2017" name="Gigascience">
        <title>Draft genome of the honey bee ectoparasitic mite, Tropilaelaps mercedesae, is shaped by the parasitic life history.</title>
        <authorList>
            <person name="Dong X."/>
            <person name="Armstrong S.D."/>
            <person name="Xia D."/>
            <person name="Makepeace B.L."/>
            <person name="Darby A.C."/>
            <person name="Kadowaki T."/>
        </authorList>
    </citation>
    <scope>NUCLEOTIDE SEQUENCE [LARGE SCALE GENOMIC DNA]</scope>
    <source>
        <strain evidence="8">Wuxi-XJTLU</strain>
    </source>
</reference>
<protein>
    <recommendedName>
        <fullName evidence="6">Ubiquitin-ribosomal protein eL40 fusion protein</fullName>
    </recommendedName>
</protein>
<dbReference type="Pfam" id="PF01020">
    <property type="entry name" value="Ribosomal_L40e"/>
    <property type="match status" value="1"/>
</dbReference>
<dbReference type="AlphaFoldDB" id="A0A1V9XC39"/>
<keyword evidence="2" id="KW-0963">Cytoplasm</keyword>
<evidence type="ECO:0000256" key="4">
    <source>
        <dbReference type="ARBA" id="ARBA00022980"/>
    </source>
</evidence>
<sequence>MQVFIQSVDGRTITCAITEGATFSELMNYLARVTQVPVAEMCLSWGVHRYSEDSIISPVLANRTLVLSARLSGGAKYKRLDPYLQALAEKYNVAKKICRKCYARLAPKAHNCRKRKCGHCNDLRPKKVSKDPKPR</sequence>
<dbReference type="SMART" id="SM01377">
    <property type="entry name" value="Ribosomal_L40e"/>
    <property type="match status" value="1"/>
</dbReference>
<dbReference type="InterPro" id="IPR038587">
    <property type="entry name" value="Ribosomal_eL40_sf"/>
</dbReference>
<feature type="domain" description="Large ribosomal subunit protein eL40" evidence="7">
    <location>
        <begin position="79"/>
        <end position="130"/>
    </location>
</feature>
<keyword evidence="3" id="KW-1017">Isopeptide bond</keyword>
<dbReference type="Gene3D" id="3.10.20.90">
    <property type="entry name" value="Phosphatidylinositol 3-kinase Catalytic Subunit, Chain A, domain 1"/>
    <property type="match status" value="1"/>
</dbReference>
<dbReference type="InterPro" id="IPR001975">
    <property type="entry name" value="Ribosomal_eL40_dom"/>
</dbReference>
<comment type="subcellular location">
    <subcellularLocation>
        <location evidence="1">Cytoplasm</location>
    </subcellularLocation>
</comment>
<evidence type="ECO:0000256" key="5">
    <source>
        <dbReference type="ARBA" id="ARBA00023274"/>
    </source>
</evidence>
<keyword evidence="9" id="KW-1185">Reference proteome</keyword>
<evidence type="ECO:0000256" key="3">
    <source>
        <dbReference type="ARBA" id="ARBA00022499"/>
    </source>
</evidence>
<keyword evidence="4 8" id="KW-0689">Ribosomal protein</keyword>
<dbReference type="SUPFAM" id="SSF57829">
    <property type="entry name" value="Zn-binding ribosomal proteins"/>
    <property type="match status" value="1"/>
</dbReference>
<name>A0A1V9XC39_9ACAR</name>
<evidence type="ECO:0000256" key="2">
    <source>
        <dbReference type="ARBA" id="ARBA00022490"/>
    </source>
</evidence>
<evidence type="ECO:0000256" key="6">
    <source>
        <dbReference type="ARBA" id="ARBA00035298"/>
    </source>
</evidence>
<dbReference type="STRING" id="418985.A0A1V9XC39"/>
<dbReference type="SUPFAM" id="SSF54236">
    <property type="entry name" value="Ubiquitin-like"/>
    <property type="match status" value="1"/>
</dbReference>
<accession>A0A1V9XC39</accession>
<comment type="caution">
    <text evidence="8">The sequence shown here is derived from an EMBL/GenBank/DDBJ whole genome shotgun (WGS) entry which is preliminary data.</text>
</comment>
<dbReference type="OrthoDB" id="428577at2759"/>
<evidence type="ECO:0000313" key="9">
    <source>
        <dbReference type="Proteomes" id="UP000192247"/>
    </source>
</evidence>
<dbReference type="InterPro" id="IPR011332">
    <property type="entry name" value="Ribosomal_zn-bd"/>
</dbReference>